<dbReference type="GO" id="GO:0048544">
    <property type="term" value="P:recognition of pollen"/>
    <property type="evidence" value="ECO:0007669"/>
    <property type="project" value="InterPro"/>
</dbReference>
<dbReference type="PROSITE" id="PS50948">
    <property type="entry name" value="PAN"/>
    <property type="match status" value="1"/>
</dbReference>
<feature type="compositionally biased region" description="Polar residues" evidence="4">
    <location>
        <begin position="577"/>
        <end position="587"/>
    </location>
</feature>
<dbReference type="PROSITE" id="PS50927">
    <property type="entry name" value="BULB_LECTIN"/>
    <property type="match status" value="1"/>
</dbReference>
<dbReference type="FunFam" id="2.90.10.10:FF:000005">
    <property type="entry name" value="G-type lectin S-receptor-like serine/threonine-protein kinase"/>
    <property type="match status" value="1"/>
</dbReference>
<evidence type="ECO:0000259" key="5">
    <source>
        <dbReference type="PROSITE" id="PS50927"/>
    </source>
</evidence>
<evidence type="ECO:0000256" key="2">
    <source>
        <dbReference type="ARBA" id="ARBA00023157"/>
    </source>
</evidence>
<evidence type="ECO:0000313" key="7">
    <source>
        <dbReference type="EMBL" id="SPD11314.1"/>
    </source>
</evidence>
<dbReference type="Pfam" id="PF00954">
    <property type="entry name" value="S_locus_glycop"/>
    <property type="match status" value="1"/>
</dbReference>
<dbReference type="InterPro" id="IPR001480">
    <property type="entry name" value="Bulb-type_lectin_dom"/>
</dbReference>
<evidence type="ECO:0008006" key="8">
    <source>
        <dbReference type="Google" id="ProtNLM"/>
    </source>
</evidence>
<dbReference type="InterPro" id="IPR000858">
    <property type="entry name" value="S_locus_glycoprot_dom"/>
</dbReference>
<dbReference type="SUPFAM" id="SSF51110">
    <property type="entry name" value="alpha-D-mannose-specific plant lectins"/>
    <property type="match status" value="1"/>
</dbReference>
<keyword evidence="3" id="KW-0325">Glycoprotein</keyword>
<feature type="region of interest" description="Disordered" evidence="4">
    <location>
        <begin position="557"/>
        <end position="598"/>
    </location>
</feature>
<dbReference type="InterPro" id="IPR003609">
    <property type="entry name" value="Pan_app"/>
</dbReference>
<dbReference type="Pfam" id="PF08276">
    <property type="entry name" value="PAN_2"/>
    <property type="match status" value="1"/>
</dbReference>
<name>A0A2N9HI47_FAGSY</name>
<dbReference type="Gene3D" id="3.30.200.20">
    <property type="entry name" value="Phosphorylase Kinase, domain 1"/>
    <property type="match status" value="1"/>
</dbReference>
<dbReference type="SMART" id="SM00108">
    <property type="entry name" value="B_lectin"/>
    <property type="match status" value="1"/>
</dbReference>
<dbReference type="PANTHER" id="PTHR32444">
    <property type="entry name" value="BULB-TYPE LECTIN DOMAIN-CONTAINING PROTEIN"/>
    <property type="match status" value="1"/>
</dbReference>
<dbReference type="InterPro" id="IPR036426">
    <property type="entry name" value="Bulb-type_lectin_dom_sf"/>
</dbReference>
<feature type="domain" description="Bulb-type lectin" evidence="5">
    <location>
        <begin position="1"/>
        <end position="116"/>
    </location>
</feature>
<accession>A0A2N9HI47</accession>
<dbReference type="CDD" id="cd01098">
    <property type="entry name" value="PAN_AP_plant"/>
    <property type="match status" value="1"/>
</dbReference>
<sequence>MVVTNLVSNQKAFALGFFSPGNSNLRYVGIWYNEITEQTVVWVANRDNPLNDTSGVLSINGQGNLVLHKQNQTFPIWSTNVSVSISSSNNSKAQLLDSGNLVLVQQDNQRVIWQSFDYPTNTLLPFMKLGLEKRTGLNRYLTSWKSKDDPGTGNASFRIDPTGFRQFVLYMGRTQRWWAGPWNGLRLSGVPKMTKNFIFNVRIVERSTWHGSKWVEFWSDPKETCDNYLKCGPNSYCDPYNAVKFECTCLPGFEPKLPRDWYLRDGSGGCVRKPGVFTCNSGEGFVKLARMKVPDTSVARANMSLSLKECEKECLRNCSCMAYTSADVSMGGIGCLTWHRDLVDTRSYSNEGQDLYIRVDAVVLAMRQSMYSYSAATSSYNENSTSRTELDGTRRNSDLPLFDLSTIVASTDNFSFANKLGEGGFGYTASQELKLLENQLTAIKRAEERKTCKRQESDRSGHRFGAGLGGSDAFWPARAWCWVTLRGLHPQDSRRTPVHDEVLICHWLKRQWKTFTLRETLRKQVKGLEADLQKKDDLLSSQDDTRRFYVGGFEHISENEDEEDEVQSKEHAVTPFDVQSTSPSGDQSGDPAVSLMDG</sequence>
<dbReference type="SMART" id="SM00473">
    <property type="entry name" value="PAN_AP"/>
    <property type="match status" value="1"/>
</dbReference>
<gene>
    <name evidence="7" type="ORF">FSB_LOCUS39196</name>
</gene>
<dbReference type="CDD" id="cd00028">
    <property type="entry name" value="B_lectin"/>
    <property type="match status" value="1"/>
</dbReference>
<dbReference type="PANTHER" id="PTHR32444:SF63">
    <property type="entry name" value="G-TYPE LECTIN S-RECEPTOR-LIKE SERINE_THREONINE-PROTEIN KINASE RKS1"/>
    <property type="match status" value="1"/>
</dbReference>
<reference evidence="7" key="1">
    <citation type="submission" date="2018-02" db="EMBL/GenBank/DDBJ databases">
        <authorList>
            <person name="Cohen D.B."/>
            <person name="Kent A.D."/>
        </authorList>
    </citation>
    <scope>NUCLEOTIDE SEQUENCE</scope>
</reference>
<dbReference type="EMBL" id="OIVN01003447">
    <property type="protein sequence ID" value="SPD11314.1"/>
    <property type="molecule type" value="Genomic_DNA"/>
</dbReference>
<evidence type="ECO:0000256" key="3">
    <source>
        <dbReference type="ARBA" id="ARBA00023180"/>
    </source>
</evidence>
<evidence type="ECO:0000256" key="4">
    <source>
        <dbReference type="SAM" id="MobiDB-lite"/>
    </source>
</evidence>
<keyword evidence="2" id="KW-1015">Disulfide bond</keyword>
<dbReference type="Gene3D" id="2.90.10.10">
    <property type="entry name" value="Bulb-type lectin domain"/>
    <property type="match status" value="1"/>
</dbReference>
<dbReference type="AlphaFoldDB" id="A0A2N9HI47"/>
<keyword evidence="1" id="KW-0732">Signal</keyword>
<evidence type="ECO:0000256" key="1">
    <source>
        <dbReference type="ARBA" id="ARBA00022729"/>
    </source>
</evidence>
<feature type="domain" description="Apple" evidence="6">
    <location>
        <begin position="279"/>
        <end position="360"/>
    </location>
</feature>
<dbReference type="Pfam" id="PF01453">
    <property type="entry name" value="B_lectin"/>
    <property type="match status" value="1"/>
</dbReference>
<protein>
    <recommendedName>
        <fullName evidence="8">Bulb-type lectin domain-containing protein</fullName>
    </recommendedName>
</protein>
<dbReference type="Gene3D" id="3.50.4.10">
    <property type="entry name" value="Hepatocyte Growth Factor"/>
    <property type="match status" value="1"/>
</dbReference>
<proteinExistence type="predicted"/>
<evidence type="ECO:0000259" key="6">
    <source>
        <dbReference type="PROSITE" id="PS50948"/>
    </source>
</evidence>
<organism evidence="7">
    <name type="scientific">Fagus sylvatica</name>
    <name type="common">Beechnut</name>
    <dbReference type="NCBI Taxonomy" id="28930"/>
    <lineage>
        <taxon>Eukaryota</taxon>
        <taxon>Viridiplantae</taxon>
        <taxon>Streptophyta</taxon>
        <taxon>Embryophyta</taxon>
        <taxon>Tracheophyta</taxon>
        <taxon>Spermatophyta</taxon>
        <taxon>Magnoliopsida</taxon>
        <taxon>eudicotyledons</taxon>
        <taxon>Gunneridae</taxon>
        <taxon>Pentapetalae</taxon>
        <taxon>rosids</taxon>
        <taxon>fabids</taxon>
        <taxon>Fagales</taxon>
        <taxon>Fagaceae</taxon>
        <taxon>Fagus</taxon>
    </lineage>
</organism>